<reference evidence="2" key="1">
    <citation type="submission" date="2023-03" db="EMBL/GenBank/DDBJ databases">
        <title>Massive genome expansion in bonnet fungi (Mycena s.s.) driven by repeated elements and novel gene families across ecological guilds.</title>
        <authorList>
            <consortium name="Lawrence Berkeley National Laboratory"/>
            <person name="Harder C.B."/>
            <person name="Miyauchi S."/>
            <person name="Viragh M."/>
            <person name="Kuo A."/>
            <person name="Thoen E."/>
            <person name="Andreopoulos B."/>
            <person name="Lu D."/>
            <person name="Skrede I."/>
            <person name="Drula E."/>
            <person name="Henrissat B."/>
            <person name="Morin E."/>
            <person name="Kohler A."/>
            <person name="Barry K."/>
            <person name="LaButti K."/>
            <person name="Morin E."/>
            <person name="Salamov A."/>
            <person name="Lipzen A."/>
            <person name="Mereny Z."/>
            <person name="Hegedus B."/>
            <person name="Baldrian P."/>
            <person name="Stursova M."/>
            <person name="Weitz H."/>
            <person name="Taylor A."/>
            <person name="Grigoriev I.V."/>
            <person name="Nagy L.G."/>
            <person name="Martin F."/>
            <person name="Kauserud H."/>
        </authorList>
    </citation>
    <scope>NUCLEOTIDE SEQUENCE</scope>
    <source>
        <strain evidence="2">CBHHK002</strain>
    </source>
</reference>
<evidence type="ECO:0000256" key="1">
    <source>
        <dbReference type="SAM" id="MobiDB-lite"/>
    </source>
</evidence>
<proteinExistence type="predicted"/>
<evidence type="ECO:0000313" key="2">
    <source>
        <dbReference type="EMBL" id="KAJ7321812.1"/>
    </source>
</evidence>
<feature type="region of interest" description="Disordered" evidence="1">
    <location>
        <begin position="1"/>
        <end position="48"/>
    </location>
</feature>
<accession>A0AAD6ZGX9</accession>
<dbReference type="AlphaFoldDB" id="A0AAD6ZGX9"/>
<sequence length="249" mass="26573">MVPVTKARSSWGEQRIHSSRGQFRSPALLKEKRARTGRPPLRSSGIRGVALPKGGPFGTGAAIPLAAEAAVGVIRPTRAIRGARTEEREVGIGRPEAGGTELVDASDRALGFPIAPHRGEDPELEAGAAVSPGGAAISKRVACLVEVARLIVGFGFRWSKTGSEGPREFLDFADMRGGMSEEGQRRRAAIYALNRPVPVMSAKGFPGIEPFPFHIPKNILTRACAPHGAAVEYPPFAVVDTRSWRRADL</sequence>
<evidence type="ECO:0000313" key="3">
    <source>
        <dbReference type="Proteomes" id="UP001218218"/>
    </source>
</evidence>
<gene>
    <name evidence="2" type="ORF">DFH08DRAFT_818182</name>
</gene>
<dbReference type="Proteomes" id="UP001218218">
    <property type="component" value="Unassembled WGS sequence"/>
</dbReference>
<protein>
    <submittedName>
        <fullName evidence="2">Uncharacterized protein</fullName>
    </submittedName>
</protein>
<organism evidence="2 3">
    <name type="scientific">Mycena albidolilacea</name>
    <dbReference type="NCBI Taxonomy" id="1033008"/>
    <lineage>
        <taxon>Eukaryota</taxon>
        <taxon>Fungi</taxon>
        <taxon>Dikarya</taxon>
        <taxon>Basidiomycota</taxon>
        <taxon>Agaricomycotina</taxon>
        <taxon>Agaricomycetes</taxon>
        <taxon>Agaricomycetidae</taxon>
        <taxon>Agaricales</taxon>
        <taxon>Marasmiineae</taxon>
        <taxon>Mycenaceae</taxon>
        <taxon>Mycena</taxon>
    </lineage>
</organism>
<name>A0AAD6ZGX9_9AGAR</name>
<dbReference type="EMBL" id="JARIHO010000049">
    <property type="protein sequence ID" value="KAJ7321812.1"/>
    <property type="molecule type" value="Genomic_DNA"/>
</dbReference>
<comment type="caution">
    <text evidence="2">The sequence shown here is derived from an EMBL/GenBank/DDBJ whole genome shotgun (WGS) entry which is preliminary data.</text>
</comment>
<keyword evidence="3" id="KW-1185">Reference proteome</keyword>